<dbReference type="AlphaFoldDB" id="A0A4V6T6T2"/>
<name>A0A4V6T6T2_9HELO</name>
<accession>A0A4V6T6T2</accession>
<keyword evidence="2" id="KW-1185">Reference proteome</keyword>
<protein>
    <submittedName>
        <fullName evidence="1">Uncharacterized protein</fullName>
    </submittedName>
</protein>
<dbReference type="EMBL" id="PQXL01000727">
    <property type="protein sequence ID" value="THV44106.1"/>
    <property type="molecule type" value="Genomic_DNA"/>
</dbReference>
<gene>
    <name evidence="1" type="ORF">BGAL_0732g00030</name>
</gene>
<evidence type="ECO:0000313" key="2">
    <source>
        <dbReference type="Proteomes" id="UP000308671"/>
    </source>
</evidence>
<proteinExistence type="predicted"/>
<sequence length="59" mass="6230">MVGDLSIFGLGILSNLRRGGAVETVHKLRGIVSTSILSKVLNGWAGDGPRDFDKSPIHA</sequence>
<dbReference type="Proteomes" id="UP000308671">
    <property type="component" value="Unassembled WGS sequence"/>
</dbReference>
<comment type="caution">
    <text evidence="1">The sequence shown here is derived from an EMBL/GenBank/DDBJ whole genome shotgun (WGS) entry which is preliminary data.</text>
</comment>
<reference evidence="1 2" key="1">
    <citation type="submission" date="2017-12" db="EMBL/GenBank/DDBJ databases">
        <title>Comparative genomics of Botrytis spp.</title>
        <authorList>
            <person name="Valero-Jimenez C.A."/>
            <person name="Tapia P."/>
            <person name="Veloso J."/>
            <person name="Silva-Moreno E."/>
            <person name="Staats M."/>
            <person name="Valdes J.H."/>
            <person name="Van Kan J.A.L."/>
        </authorList>
    </citation>
    <scope>NUCLEOTIDE SEQUENCE [LARGE SCALE GENOMIC DNA]</scope>
    <source>
        <strain evidence="1 2">MUCL435</strain>
    </source>
</reference>
<organism evidence="1 2">
    <name type="scientific">Botrytis galanthina</name>
    <dbReference type="NCBI Taxonomy" id="278940"/>
    <lineage>
        <taxon>Eukaryota</taxon>
        <taxon>Fungi</taxon>
        <taxon>Dikarya</taxon>
        <taxon>Ascomycota</taxon>
        <taxon>Pezizomycotina</taxon>
        <taxon>Leotiomycetes</taxon>
        <taxon>Helotiales</taxon>
        <taxon>Sclerotiniaceae</taxon>
        <taxon>Botrytis</taxon>
    </lineage>
</organism>
<evidence type="ECO:0000313" key="1">
    <source>
        <dbReference type="EMBL" id="THV44106.1"/>
    </source>
</evidence>